<dbReference type="Proteomes" id="UP001597083">
    <property type="component" value="Unassembled WGS sequence"/>
</dbReference>
<accession>A0ABW3CR90</accession>
<organism evidence="2 3">
    <name type="scientific">Actinomadura adrarensis</name>
    <dbReference type="NCBI Taxonomy" id="1819600"/>
    <lineage>
        <taxon>Bacteria</taxon>
        <taxon>Bacillati</taxon>
        <taxon>Actinomycetota</taxon>
        <taxon>Actinomycetes</taxon>
        <taxon>Streptosporangiales</taxon>
        <taxon>Thermomonosporaceae</taxon>
        <taxon>Actinomadura</taxon>
    </lineage>
</organism>
<dbReference type="EMBL" id="JBHTIR010004309">
    <property type="protein sequence ID" value="MFD0856943.1"/>
    <property type="molecule type" value="Genomic_DNA"/>
</dbReference>
<comment type="caution">
    <text evidence="2">The sequence shown here is derived from an EMBL/GenBank/DDBJ whole genome shotgun (WGS) entry which is preliminary data.</text>
</comment>
<reference evidence="3" key="1">
    <citation type="journal article" date="2019" name="Int. J. Syst. Evol. Microbiol.">
        <title>The Global Catalogue of Microorganisms (GCM) 10K type strain sequencing project: providing services to taxonomists for standard genome sequencing and annotation.</title>
        <authorList>
            <consortium name="The Broad Institute Genomics Platform"/>
            <consortium name="The Broad Institute Genome Sequencing Center for Infectious Disease"/>
            <person name="Wu L."/>
            <person name="Ma J."/>
        </authorList>
    </citation>
    <scope>NUCLEOTIDE SEQUENCE [LARGE SCALE GENOMIC DNA]</scope>
    <source>
        <strain evidence="3">JCM 31696</strain>
    </source>
</reference>
<name>A0ABW3CR90_9ACTN</name>
<keyword evidence="3" id="KW-1185">Reference proteome</keyword>
<evidence type="ECO:0000256" key="1">
    <source>
        <dbReference type="SAM" id="MobiDB-lite"/>
    </source>
</evidence>
<evidence type="ECO:0000313" key="2">
    <source>
        <dbReference type="EMBL" id="MFD0856943.1"/>
    </source>
</evidence>
<gene>
    <name evidence="2" type="ORF">ACFQ07_32230</name>
</gene>
<protein>
    <submittedName>
        <fullName evidence="2">Uncharacterized protein</fullName>
    </submittedName>
</protein>
<sequence length="74" mass="8152">MLTQQALRHGPQRLSRLILETLQEAGTEAARQMTGIVQKTMGGTFSVDGLLTGELPEISPGDPDEYLRSKGIRW</sequence>
<feature type="region of interest" description="Disordered" evidence="1">
    <location>
        <begin position="54"/>
        <end position="74"/>
    </location>
</feature>
<evidence type="ECO:0000313" key="3">
    <source>
        <dbReference type="Proteomes" id="UP001597083"/>
    </source>
</evidence>
<proteinExistence type="predicted"/>